<dbReference type="InterPro" id="IPR006689">
    <property type="entry name" value="Small_GTPase_ARF/SAR"/>
</dbReference>
<keyword evidence="9" id="KW-1185">Reference proteome</keyword>
<sequence length="174" mass="19074">MGNTSSVLKNAKTDLRFLILGLDNAGKTTILKAISNEDPTITQPTQGLNAKTVAFGKSKLQCYDVGGQQSVRQYWKHYFKNTNCLVFVVDAADANRLEEVSVELNICAESEELVNVPILVFSNKSDIPTALTAAEIAQKLQLTNLRGHKWQIQECSALNGTGIDEGFQWAVSQV</sequence>
<keyword evidence="5" id="KW-0479">Metal-binding</keyword>
<evidence type="ECO:0000313" key="9">
    <source>
        <dbReference type="Proteomes" id="UP000018208"/>
    </source>
</evidence>
<dbReference type="FunFam" id="3.40.50.300:FF:001166">
    <property type="entry name" value="ADP-ribosylation factor D"/>
    <property type="match status" value="1"/>
</dbReference>
<evidence type="ECO:0000256" key="5">
    <source>
        <dbReference type="PIRSR" id="PIRSR606689-2"/>
    </source>
</evidence>
<evidence type="ECO:0000313" key="8">
    <source>
        <dbReference type="EMBL" id="KAH0571004.1"/>
    </source>
</evidence>
<evidence type="ECO:0000256" key="2">
    <source>
        <dbReference type="ARBA" id="ARBA00022741"/>
    </source>
</evidence>
<dbReference type="PROSITE" id="PS51419">
    <property type="entry name" value="RAB"/>
    <property type="match status" value="1"/>
</dbReference>
<proteinExistence type="inferred from homology"/>
<keyword evidence="3 4" id="KW-0342">GTP-binding</keyword>
<dbReference type="SUPFAM" id="SSF52540">
    <property type="entry name" value="P-loop containing nucleoside triphosphate hydrolases"/>
    <property type="match status" value="1"/>
</dbReference>
<feature type="binding site" evidence="5">
    <location>
        <position position="28"/>
    </location>
    <ligand>
        <name>Mg(2+)</name>
        <dbReference type="ChEBI" id="CHEBI:18420"/>
    </ligand>
</feature>
<gene>
    <name evidence="7" type="ORF">SS50377_11870</name>
    <name evidence="8" type="ORF">SS50377_27298</name>
</gene>
<dbReference type="InterPro" id="IPR027417">
    <property type="entry name" value="P-loop_NTPase"/>
</dbReference>
<evidence type="ECO:0000256" key="6">
    <source>
        <dbReference type="RuleBase" id="RU003925"/>
    </source>
</evidence>
<evidence type="ECO:0000313" key="7">
    <source>
        <dbReference type="EMBL" id="EST48009.1"/>
    </source>
</evidence>
<keyword evidence="5" id="KW-0460">Magnesium</keyword>
<dbReference type="Gene3D" id="3.40.50.300">
    <property type="entry name" value="P-loop containing nucleotide triphosphate hydrolases"/>
    <property type="match status" value="1"/>
</dbReference>
<evidence type="ECO:0000256" key="4">
    <source>
        <dbReference type="PIRSR" id="PIRSR606689-1"/>
    </source>
</evidence>
<reference evidence="7 8" key="1">
    <citation type="journal article" date="2014" name="PLoS Genet.">
        <title>The Genome of Spironucleus salmonicida Highlights a Fish Pathogen Adapted to Fluctuating Environments.</title>
        <authorList>
            <person name="Xu F."/>
            <person name="Jerlstrom-Hultqvist J."/>
            <person name="Einarsson E."/>
            <person name="Astvaldsson A."/>
            <person name="Svard S.G."/>
            <person name="Andersson J.O."/>
        </authorList>
    </citation>
    <scope>NUCLEOTIDE SEQUENCE</scope>
    <source>
        <strain evidence="8">ATCC 50377</strain>
    </source>
</reference>
<reference evidence="8" key="2">
    <citation type="submission" date="2020-12" db="EMBL/GenBank/DDBJ databases">
        <title>New Spironucleus salmonicida genome in near-complete chromosomes.</title>
        <authorList>
            <person name="Xu F."/>
            <person name="Kurt Z."/>
            <person name="Jimenez-Gonzalez A."/>
            <person name="Astvaldsson A."/>
            <person name="Andersson J.O."/>
            <person name="Svard S.G."/>
        </authorList>
    </citation>
    <scope>NUCLEOTIDE SEQUENCE</scope>
    <source>
        <strain evidence="8">ATCC 50377</strain>
    </source>
</reference>
<organism evidence="7">
    <name type="scientific">Spironucleus salmonicida</name>
    <dbReference type="NCBI Taxonomy" id="348837"/>
    <lineage>
        <taxon>Eukaryota</taxon>
        <taxon>Metamonada</taxon>
        <taxon>Diplomonadida</taxon>
        <taxon>Hexamitidae</taxon>
        <taxon>Hexamitinae</taxon>
        <taxon>Spironucleus</taxon>
    </lineage>
</organism>
<dbReference type="SMART" id="SM00177">
    <property type="entry name" value="ARF"/>
    <property type="match status" value="1"/>
</dbReference>
<dbReference type="SMART" id="SM00178">
    <property type="entry name" value="SAR"/>
    <property type="match status" value="1"/>
</dbReference>
<dbReference type="NCBIfam" id="TIGR00231">
    <property type="entry name" value="small_GTP"/>
    <property type="match status" value="1"/>
</dbReference>
<dbReference type="OrthoDB" id="2011769at2759"/>
<feature type="binding site" evidence="5">
    <location>
        <position position="45"/>
    </location>
    <ligand>
        <name>Mg(2+)</name>
        <dbReference type="ChEBI" id="CHEBI:18420"/>
    </ligand>
</feature>
<dbReference type="InterPro" id="IPR044612">
    <property type="entry name" value="ARL2/3"/>
</dbReference>
<dbReference type="Proteomes" id="UP000018208">
    <property type="component" value="Unassembled WGS sequence"/>
</dbReference>
<dbReference type="GO" id="GO:0003924">
    <property type="term" value="F:GTPase activity"/>
    <property type="evidence" value="ECO:0007669"/>
    <property type="project" value="InterPro"/>
</dbReference>
<feature type="binding site" evidence="4">
    <location>
        <begin position="21"/>
        <end position="28"/>
    </location>
    <ligand>
        <name>GTP</name>
        <dbReference type="ChEBI" id="CHEBI:37565"/>
    </ligand>
</feature>
<dbReference type="EMBL" id="AUWU02000007">
    <property type="protein sequence ID" value="KAH0571004.1"/>
    <property type="molecule type" value="Genomic_DNA"/>
</dbReference>
<feature type="binding site" evidence="4">
    <location>
        <position position="67"/>
    </location>
    <ligand>
        <name>GTP</name>
        <dbReference type="ChEBI" id="CHEBI:37565"/>
    </ligand>
</feature>
<dbReference type="PROSITE" id="PS51417">
    <property type="entry name" value="ARF"/>
    <property type="match status" value="1"/>
</dbReference>
<evidence type="ECO:0000256" key="1">
    <source>
        <dbReference type="ARBA" id="ARBA00010290"/>
    </source>
</evidence>
<name>V6M3W7_9EUKA</name>
<dbReference type="AlphaFoldDB" id="V6M3W7"/>
<dbReference type="InterPro" id="IPR005225">
    <property type="entry name" value="Small_GTP-bd"/>
</dbReference>
<dbReference type="VEuPathDB" id="GiardiaDB:SS50377_27298"/>
<dbReference type="GO" id="GO:0005525">
    <property type="term" value="F:GTP binding"/>
    <property type="evidence" value="ECO:0007669"/>
    <property type="project" value="UniProtKB-KW"/>
</dbReference>
<dbReference type="GO" id="GO:0046872">
    <property type="term" value="F:metal ion binding"/>
    <property type="evidence" value="ECO:0007669"/>
    <property type="project" value="UniProtKB-KW"/>
</dbReference>
<accession>V6M3W7</accession>
<dbReference type="Pfam" id="PF00025">
    <property type="entry name" value="Arf"/>
    <property type="match status" value="1"/>
</dbReference>
<dbReference type="EMBL" id="KI546012">
    <property type="protein sequence ID" value="EST48009.1"/>
    <property type="molecule type" value="Genomic_DNA"/>
</dbReference>
<protein>
    <submittedName>
        <fullName evidence="7 8">ADP-ribosylation factor</fullName>
    </submittedName>
</protein>
<feature type="binding site" evidence="4">
    <location>
        <begin position="123"/>
        <end position="126"/>
    </location>
    <ligand>
        <name>GTP</name>
        <dbReference type="ChEBI" id="CHEBI:37565"/>
    </ligand>
</feature>
<comment type="similarity">
    <text evidence="1 6">Belongs to the small GTPase superfamily. Arf family.</text>
</comment>
<evidence type="ECO:0000256" key="3">
    <source>
        <dbReference type="ARBA" id="ARBA00023134"/>
    </source>
</evidence>
<dbReference type="PANTHER" id="PTHR45697">
    <property type="entry name" value="ADP-RIBOSYLATION FACTOR-LIKE PROTEIN 2-RELATED"/>
    <property type="match status" value="1"/>
</dbReference>
<keyword evidence="2 4" id="KW-0547">Nucleotide-binding</keyword>
<dbReference type="PRINTS" id="PR00328">
    <property type="entry name" value="SAR1GTPBP"/>
</dbReference>